<comment type="caution">
    <text evidence="2">The sequence shown here is derived from an EMBL/GenBank/DDBJ whole genome shotgun (WGS) entry which is preliminary data.</text>
</comment>
<protein>
    <recommendedName>
        <fullName evidence="4">F-box domain-containing protein</fullName>
    </recommendedName>
</protein>
<dbReference type="Proteomes" id="UP001341245">
    <property type="component" value="Unassembled WGS sequence"/>
</dbReference>
<feature type="compositionally biased region" description="Polar residues" evidence="1">
    <location>
        <begin position="488"/>
        <end position="530"/>
    </location>
</feature>
<gene>
    <name evidence="2" type="ORF">QM012_000995</name>
</gene>
<evidence type="ECO:0000313" key="3">
    <source>
        <dbReference type="Proteomes" id="UP001341245"/>
    </source>
</evidence>
<organism evidence="2 3">
    <name type="scientific">Aureobasidium pullulans</name>
    <name type="common">Black yeast</name>
    <name type="synonym">Pullularia pullulans</name>
    <dbReference type="NCBI Taxonomy" id="5580"/>
    <lineage>
        <taxon>Eukaryota</taxon>
        <taxon>Fungi</taxon>
        <taxon>Dikarya</taxon>
        <taxon>Ascomycota</taxon>
        <taxon>Pezizomycotina</taxon>
        <taxon>Dothideomycetes</taxon>
        <taxon>Dothideomycetidae</taxon>
        <taxon>Dothideales</taxon>
        <taxon>Saccotheciaceae</taxon>
        <taxon>Aureobasidium</taxon>
    </lineage>
</organism>
<reference evidence="2 3" key="1">
    <citation type="submission" date="2023-11" db="EMBL/GenBank/DDBJ databases">
        <title>Draft genome sequence and annotation of the polyextremotolerant black yeast-like fungus Aureobasidium pullulans NRRL 62042.</title>
        <authorList>
            <person name="Dielentheis-Frenken M.R.E."/>
            <person name="Wibberg D."/>
            <person name="Blank L.M."/>
            <person name="Tiso T."/>
        </authorList>
    </citation>
    <scope>NUCLEOTIDE SEQUENCE [LARGE SCALE GENOMIC DNA]</scope>
    <source>
        <strain evidence="2 3">NRRL 62042</strain>
    </source>
</reference>
<feature type="compositionally biased region" description="Polar residues" evidence="1">
    <location>
        <begin position="621"/>
        <end position="645"/>
    </location>
</feature>
<feature type="compositionally biased region" description="Basic and acidic residues" evidence="1">
    <location>
        <begin position="603"/>
        <end position="613"/>
    </location>
</feature>
<keyword evidence="3" id="KW-1185">Reference proteome</keyword>
<name>A0ABR0TFE3_AURPU</name>
<sequence>MSSIRPSMDTLLVRLPHEIHQQILEHVAYLETTMATPMDIDESSDPTIPIADGSSPLLALPKELRRKIFGYILPPKDKIIEPYKTPSRSQAPASVAPVTAAAPLVPGAPAIHAALPQITQMLQNNQNVPAHILQTLQNIAAQTTQNAAPQLTTQQAGSIATRLKAAKAMKKISLAVGDALVLCKQIAADILVMLYEERTFAVNVYEGISDGGIEFLNSGRQRLQYREHFTQIRFKRFEGPDDPFGFSRIKRLMVRIYPATVAASDQKTSRHDVMHTHFMVRALVKLLKHDGSFGLNRLQIRFVEPRSISWRPYPWQNTSGFSLRSSSIYGISNVEIILRGLFELRQVHVAACELPPGLFRDKTLSGFIDRLIGVITGKLHSSTMDDEIAAKIESAKDMLDDWVHATMFSTQVSRSMPAMLKDSDFDDVKEVDYFRCYPDEDDYLELPARSDIRKKGLTVARYPPRFCNAYEGRITSVDQETNQHKSSELQISNNKMSPSSTNAYNDDISSTARSGRNSPLTSSTRESSGRASLLEMVSIDDEEALPRLGSLLRADLTPTKNRRTRSLAQRINDLGSVARPELRRSERVRARNDAENAIITAAEDRTFEIKDQPPSDMLGQTAGNSTQDNEGSSSSKQDMPQNITNLEDDEEDDLGLRSTFLA</sequence>
<feature type="region of interest" description="Disordered" evidence="1">
    <location>
        <begin position="477"/>
        <end position="530"/>
    </location>
</feature>
<evidence type="ECO:0000313" key="2">
    <source>
        <dbReference type="EMBL" id="KAK6003150.1"/>
    </source>
</evidence>
<evidence type="ECO:0008006" key="4">
    <source>
        <dbReference type="Google" id="ProtNLM"/>
    </source>
</evidence>
<dbReference type="EMBL" id="JASGXD010000010">
    <property type="protein sequence ID" value="KAK6003150.1"/>
    <property type="molecule type" value="Genomic_DNA"/>
</dbReference>
<accession>A0ABR0TFE3</accession>
<feature type="region of interest" description="Disordered" evidence="1">
    <location>
        <begin position="603"/>
        <end position="662"/>
    </location>
</feature>
<evidence type="ECO:0000256" key="1">
    <source>
        <dbReference type="SAM" id="MobiDB-lite"/>
    </source>
</evidence>
<proteinExistence type="predicted"/>